<sequence length="84" mass="9605">MVAVGVGRGGLNHRQECQRHLLLAQTYWVTQHDAYLKQWQGARHSTMKCSRSKSLGEHPYHSLFHTAHQDKQSHATSLCFPDHA</sequence>
<accession>A0A8H2ZVM5</accession>
<evidence type="ECO:0000313" key="1">
    <source>
        <dbReference type="EMBL" id="CAD6453356.1"/>
    </source>
</evidence>
<dbReference type="AlphaFoldDB" id="A0A8H2ZVM5"/>
<protein>
    <submittedName>
        <fullName evidence="1">E145faad-ac33-4e1a-af11-d67c1510f174</fullName>
    </submittedName>
</protein>
<dbReference type="Proteomes" id="UP000624404">
    <property type="component" value="Unassembled WGS sequence"/>
</dbReference>
<dbReference type="EMBL" id="CAJHIA010000036">
    <property type="protein sequence ID" value="CAD6453356.1"/>
    <property type="molecule type" value="Genomic_DNA"/>
</dbReference>
<proteinExistence type="predicted"/>
<keyword evidence="2" id="KW-1185">Reference proteome</keyword>
<evidence type="ECO:0000313" key="2">
    <source>
        <dbReference type="Proteomes" id="UP000624404"/>
    </source>
</evidence>
<comment type="caution">
    <text evidence="1">The sequence shown here is derived from an EMBL/GenBank/DDBJ whole genome shotgun (WGS) entry which is preliminary data.</text>
</comment>
<gene>
    <name evidence="1" type="ORF">SCLTRI_LOCUS9926</name>
</gene>
<reference evidence="1" key="1">
    <citation type="submission" date="2020-10" db="EMBL/GenBank/DDBJ databases">
        <authorList>
            <person name="Kusch S."/>
        </authorList>
    </citation>
    <scope>NUCLEOTIDE SEQUENCE</scope>
    <source>
        <strain evidence="1">SwB9</strain>
    </source>
</reference>
<name>A0A8H2ZVM5_9HELO</name>
<organism evidence="1 2">
    <name type="scientific">Sclerotinia trifoliorum</name>
    <dbReference type="NCBI Taxonomy" id="28548"/>
    <lineage>
        <taxon>Eukaryota</taxon>
        <taxon>Fungi</taxon>
        <taxon>Dikarya</taxon>
        <taxon>Ascomycota</taxon>
        <taxon>Pezizomycotina</taxon>
        <taxon>Leotiomycetes</taxon>
        <taxon>Helotiales</taxon>
        <taxon>Sclerotiniaceae</taxon>
        <taxon>Sclerotinia</taxon>
    </lineage>
</organism>